<name>A0A271LE37_9HYPH</name>
<dbReference type="SUPFAM" id="SSF47413">
    <property type="entry name" value="lambda repressor-like DNA-binding domains"/>
    <property type="match status" value="1"/>
</dbReference>
<dbReference type="OrthoDB" id="9803379at2"/>
<dbReference type="GO" id="GO:0003677">
    <property type="term" value="F:DNA binding"/>
    <property type="evidence" value="ECO:0007669"/>
    <property type="project" value="InterPro"/>
</dbReference>
<organism evidence="1 2">
    <name type="scientific">Mesorhizobium temperatum</name>
    <dbReference type="NCBI Taxonomy" id="241416"/>
    <lineage>
        <taxon>Bacteria</taxon>
        <taxon>Pseudomonadati</taxon>
        <taxon>Pseudomonadota</taxon>
        <taxon>Alphaproteobacteria</taxon>
        <taxon>Hyphomicrobiales</taxon>
        <taxon>Phyllobacteriaceae</taxon>
        <taxon>Mesorhizobium</taxon>
    </lineage>
</organism>
<sequence length="47" mass="5186">MAEKLGRPQSFVAKYEGGERRLDVIEFLEVTAALDADACEILSSLRS</sequence>
<evidence type="ECO:0000313" key="1">
    <source>
        <dbReference type="EMBL" id="PAQ05508.1"/>
    </source>
</evidence>
<protein>
    <submittedName>
        <fullName evidence="1">Transcriptional regulator</fullName>
    </submittedName>
</protein>
<dbReference type="InterPro" id="IPR010982">
    <property type="entry name" value="Lambda_DNA-bd_dom_sf"/>
</dbReference>
<accession>A0A271LE37</accession>
<proteinExistence type="predicted"/>
<evidence type="ECO:0000313" key="2">
    <source>
        <dbReference type="Proteomes" id="UP000216442"/>
    </source>
</evidence>
<dbReference type="Gene3D" id="1.10.260.40">
    <property type="entry name" value="lambda repressor-like DNA-binding domains"/>
    <property type="match status" value="1"/>
</dbReference>
<dbReference type="Proteomes" id="UP000216442">
    <property type="component" value="Unassembled WGS sequence"/>
</dbReference>
<dbReference type="EMBL" id="NPKJ01000072">
    <property type="protein sequence ID" value="PAQ05508.1"/>
    <property type="molecule type" value="Genomic_DNA"/>
</dbReference>
<gene>
    <name evidence="1" type="ORF">CIT26_30690</name>
</gene>
<comment type="caution">
    <text evidence="1">The sequence shown here is derived from an EMBL/GenBank/DDBJ whole genome shotgun (WGS) entry which is preliminary data.</text>
</comment>
<dbReference type="AlphaFoldDB" id="A0A271LE37"/>
<keyword evidence="2" id="KW-1185">Reference proteome</keyword>
<reference evidence="1 2" key="1">
    <citation type="submission" date="2017-08" db="EMBL/GenBank/DDBJ databases">
        <title>Mesorhizobium wenxinae sp. nov., a novel rhizobial species isolated from root nodules of chickpea (Cicer arietinum L.).</title>
        <authorList>
            <person name="Zhang J."/>
        </authorList>
    </citation>
    <scope>NUCLEOTIDE SEQUENCE [LARGE SCALE GENOMIC DNA]</scope>
    <source>
        <strain evidence="1 2">SDW018</strain>
    </source>
</reference>